<evidence type="ECO:0000256" key="2">
    <source>
        <dbReference type="ARBA" id="ARBA00022679"/>
    </source>
</evidence>
<dbReference type="GO" id="GO:0005789">
    <property type="term" value="C:endoplasmic reticulum membrane"/>
    <property type="evidence" value="ECO:0007669"/>
    <property type="project" value="UniProtKB-SubCell"/>
</dbReference>
<evidence type="ECO:0000256" key="1">
    <source>
        <dbReference type="ARBA" id="ARBA00004477"/>
    </source>
</evidence>
<keyword evidence="6" id="KW-0472">Membrane</keyword>
<keyword evidence="8" id="KW-1185">Reference proteome</keyword>
<dbReference type="GO" id="GO:0034737">
    <property type="term" value="F:ergosterol O-acyltransferase activity"/>
    <property type="evidence" value="ECO:0007669"/>
    <property type="project" value="TreeGrafter"/>
</dbReference>
<proteinExistence type="predicted"/>
<dbReference type="OrthoDB" id="10039049at2759"/>
<organism evidence="7 8">
    <name type="scientific">Lachnellula subtilissima</name>
    <dbReference type="NCBI Taxonomy" id="602034"/>
    <lineage>
        <taxon>Eukaryota</taxon>
        <taxon>Fungi</taxon>
        <taxon>Dikarya</taxon>
        <taxon>Ascomycota</taxon>
        <taxon>Pezizomycotina</taxon>
        <taxon>Leotiomycetes</taxon>
        <taxon>Helotiales</taxon>
        <taxon>Lachnaceae</taxon>
        <taxon>Lachnellula</taxon>
    </lineage>
</organism>
<keyword evidence="3" id="KW-0256">Endoplasmic reticulum</keyword>
<feature type="transmembrane region" description="Helical" evidence="6">
    <location>
        <begin position="120"/>
        <end position="140"/>
    </location>
</feature>
<dbReference type="InterPro" id="IPR014371">
    <property type="entry name" value="Oat_ACAT_DAG_ARE"/>
</dbReference>
<keyword evidence="6" id="KW-1133">Transmembrane helix</keyword>
<feature type="region of interest" description="Disordered" evidence="5">
    <location>
        <begin position="1"/>
        <end position="84"/>
    </location>
</feature>
<dbReference type="AlphaFoldDB" id="A0A8H8U7P7"/>
<comment type="caution">
    <text evidence="7">The sequence shown here is derived from an EMBL/GenBank/DDBJ whole genome shotgun (WGS) entry which is preliminary data.</text>
</comment>
<dbReference type="Proteomes" id="UP000462212">
    <property type="component" value="Unassembled WGS sequence"/>
</dbReference>
<evidence type="ECO:0000256" key="4">
    <source>
        <dbReference type="ARBA" id="ARBA00023315"/>
    </source>
</evidence>
<sequence>MSTTSAEPQLNGHNKEDHDHILRPRAVKPGNPAVLRTLGEGGLLAVNGKEVSQTNGSTSGQTSGRSTPIPEDAPPSAHSISSARKQVRAEQRRRLFPTIEYASRVSHFDPNSDYRDFHGFYVLFWIALTIMAVTTMLRNIKDTGYPMRVQIWQLFTVKVWELGLADGLMVASTAVSLPLHRLFRSSTGNMMGLRWAGGGMALQSLYQAIWFAFWVK</sequence>
<gene>
    <name evidence="7" type="primary">are2_0</name>
    <name evidence="7" type="ORF">LSUB1_G006043</name>
</gene>
<reference evidence="7 8" key="1">
    <citation type="submission" date="2018-05" db="EMBL/GenBank/DDBJ databases">
        <title>Genome sequencing and assembly of the regulated plant pathogen Lachnellula willkommii and related sister species for the development of diagnostic species identification markers.</title>
        <authorList>
            <person name="Giroux E."/>
            <person name="Bilodeau G."/>
        </authorList>
    </citation>
    <scope>NUCLEOTIDE SEQUENCE [LARGE SCALE GENOMIC DNA]</scope>
    <source>
        <strain evidence="7 8">CBS 197.66</strain>
    </source>
</reference>
<evidence type="ECO:0000256" key="5">
    <source>
        <dbReference type="SAM" id="MobiDB-lite"/>
    </source>
</evidence>
<evidence type="ECO:0000313" key="7">
    <source>
        <dbReference type="EMBL" id="TVY37254.1"/>
    </source>
</evidence>
<keyword evidence="2 7" id="KW-0808">Transferase</keyword>
<accession>A0A8H8U7P7</accession>
<feature type="compositionally biased region" description="Polar residues" evidence="5">
    <location>
        <begin position="1"/>
        <end position="12"/>
    </location>
</feature>
<dbReference type="PANTHER" id="PTHR10408">
    <property type="entry name" value="STEROL O-ACYLTRANSFERASE"/>
    <property type="match status" value="1"/>
</dbReference>
<evidence type="ECO:0000256" key="3">
    <source>
        <dbReference type="ARBA" id="ARBA00022824"/>
    </source>
</evidence>
<feature type="compositionally biased region" description="Low complexity" evidence="5">
    <location>
        <begin position="52"/>
        <end position="67"/>
    </location>
</feature>
<evidence type="ECO:0000313" key="8">
    <source>
        <dbReference type="Proteomes" id="UP000462212"/>
    </source>
</evidence>
<dbReference type="EMBL" id="QGMJ01000361">
    <property type="protein sequence ID" value="TVY37254.1"/>
    <property type="molecule type" value="Genomic_DNA"/>
</dbReference>
<comment type="subcellular location">
    <subcellularLocation>
        <location evidence="1">Endoplasmic reticulum membrane</location>
        <topology evidence="1">Multi-pass membrane protein</topology>
    </subcellularLocation>
</comment>
<dbReference type="PANTHER" id="PTHR10408:SF9">
    <property type="entry name" value="STEROL O-ACYLTRANSFERASE 2-RELATED"/>
    <property type="match status" value="1"/>
</dbReference>
<feature type="transmembrane region" description="Helical" evidence="6">
    <location>
        <begin position="195"/>
        <end position="215"/>
    </location>
</feature>
<name>A0A8H8U7P7_9HELO</name>
<evidence type="ECO:0000256" key="6">
    <source>
        <dbReference type="SAM" id="Phobius"/>
    </source>
</evidence>
<dbReference type="GO" id="GO:0008204">
    <property type="term" value="P:ergosterol metabolic process"/>
    <property type="evidence" value="ECO:0007669"/>
    <property type="project" value="TreeGrafter"/>
</dbReference>
<protein>
    <submittedName>
        <fullName evidence="7">Putative sterol O-acyltransferase</fullName>
    </submittedName>
</protein>
<keyword evidence="6" id="KW-0812">Transmembrane</keyword>
<feature type="compositionally biased region" description="Basic and acidic residues" evidence="5">
    <location>
        <begin position="13"/>
        <end position="22"/>
    </location>
</feature>
<keyword evidence="4 7" id="KW-0012">Acyltransferase</keyword>